<dbReference type="PANTHER" id="PTHR10434">
    <property type="entry name" value="1-ACYL-SN-GLYCEROL-3-PHOSPHATE ACYLTRANSFERASE"/>
    <property type="match status" value="1"/>
</dbReference>
<dbReference type="KEGG" id="hch:HCH_01913"/>
<dbReference type="eggNOG" id="COG0204">
    <property type="taxonomic scope" value="Bacteria"/>
</dbReference>
<dbReference type="EMBL" id="CP000155">
    <property type="protein sequence ID" value="ABC28748.1"/>
    <property type="molecule type" value="Genomic_DNA"/>
</dbReference>
<dbReference type="GO" id="GO:0006654">
    <property type="term" value="P:phosphatidic acid biosynthetic process"/>
    <property type="evidence" value="ECO:0007669"/>
    <property type="project" value="TreeGrafter"/>
</dbReference>
<evidence type="ECO:0000256" key="3">
    <source>
        <dbReference type="ARBA" id="ARBA00023315"/>
    </source>
</evidence>
<evidence type="ECO:0000313" key="6">
    <source>
        <dbReference type="Proteomes" id="UP000000238"/>
    </source>
</evidence>
<evidence type="ECO:0000256" key="2">
    <source>
        <dbReference type="ARBA" id="ARBA00022679"/>
    </source>
</evidence>
<dbReference type="PANTHER" id="PTHR10434:SF9">
    <property type="entry name" value="PHOSPHOLIPID_GLYCEROL ACYLTRANSFERASE DOMAIN-CONTAINING PROTEIN"/>
    <property type="match status" value="1"/>
</dbReference>
<comment type="pathway">
    <text evidence="1">Lipid metabolism.</text>
</comment>
<evidence type="ECO:0000256" key="1">
    <source>
        <dbReference type="ARBA" id="ARBA00005189"/>
    </source>
</evidence>
<dbReference type="InterPro" id="IPR002123">
    <property type="entry name" value="Plipid/glycerol_acylTrfase"/>
</dbReference>
<proteinExistence type="predicted"/>
<accession>Q2SKS6</accession>
<dbReference type="CDD" id="cd07988">
    <property type="entry name" value="LPLAT_ABO13168-like"/>
    <property type="match status" value="1"/>
</dbReference>
<dbReference type="GO" id="GO:0003841">
    <property type="term" value="F:1-acylglycerol-3-phosphate O-acyltransferase activity"/>
    <property type="evidence" value="ECO:0007669"/>
    <property type="project" value="TreeGrafter"/>
</dbReference>
<dbReference type="AlphaFoldDB" id="Q2SKS6"/>
<keyword evidence="3 5" id="KW-0012">Acyltransferase</keyword>
<feature type="domain" description="Phospholipid/glycerol acyltransferase" evidence="4">
    <location>
        <begin position="29"/>
        <end position="145"/>
    </location>
</feature>
<dbReference type="HOGENOM" id="CLU_099447_0_0_6"/>
<keyword evidence="6" id="KW-1185">Reference proteome</keyword>
<evidence type="ECO:0000259" key="4">
    <source>
        <dbReference type="SMART" id="SM00563"/>
    </source>
</evidence>
<dbReference type="SUPFAM" id="SSF69593">
    <property type="entry name" value="Glycerol-3-phosphate (1)-acyltransferase"/>
    <property type="match status" value="1"/>
</dbReference>
<dbReference type="SMART" id="SM00563">
    <property type="entry name" value="PlsC"/>
    <property type="match status" value="1"/>
</dbReference>
<organism evidence="5 6">
    <name type="scientific">Hahella chejuensis (strain KCTC 2396)</name>
    <dbReference type="NCBI Taxonomy" id="349521"/>
    <lineage>
        <taxon>Bacteria</taxon>
        <taxon>Pseudomonadati</taxon>
        <taxon>Pseudomonadota</taxon>
        <taxon>Gammaproteobacteria</taxon>
        <taxon>Oceanospirillales</taxon>
        <taxon>Hahellaceae</taxon>
        <taxon>Hahella</taxon>
    </lineage>
</organism>
<gene>
    <name evidence="5" type="ordered locus">HCH_01913</name>
</gene>
<dbReference type="Pfam" id="PF01553">
    <property type="entry name" value="Acyltransferase"/>
    <property type="match status" value="1"/>
</dbReference>
<evidence type="ECO:0000313" key="5">
    <source>
        <dbReference type="EMBL" id="ABC28748.1"/>
    </source>
</evidence>
<reference evidence="5 6" key="1">
    <citation type="journal article" date="2005" name="Nucleic Acids Res.">
        <title>Genomic blueprint of Hahella chejuensis, a marine microbe producing an algicidal agent.</title>
        <authorList>
            <person name="Jeong H."/>
            <person name="Yim J.H."/>
            <person name="Lee C."/>
            <person name="Choi S.-H."/>
            <person name="Park Y.K."/>
            <person name="Yoon S.H."/>
            <person name="Hur C.-G."/>
            <person name="Kang H.-Y."/>
            <person name="Kim D."/>
            <person name="Lee H.H."/>
            <person name="Park K.H."/>
            <person name="Park S.-H."/>
            <person name="Park H.-S."/>
            <person name="Lee H.K."/>
            <person name="Oh T.K."/>
            <person name="Kim J.F."/>
        </authorList>
    </citation>
    <scope>NUCLEOTIDE SEQUENCE [LARGE SCALE GENOMIC DNA]</scope>
    <source>
        <strain evidence="5 6">KCTC 2396</strain>
    </source>
</reference>
<keyword evidence="2 5" id="KW-0808">Transferase</keyword>
<dbReference type="OrthoDB" id="9796839at2"/>
<protein>
    <submittedName>
        <fullName evidence="5">1-acyl-sn-glycerol-3-phosphate acyltransferase</fullName>
    </submittedName>
</protein>
<dbReference type="RefSeq" id="WP_011395819.1">
    <property type="nucleotide sequence ID" value="NC_007645.1"/>
</dbReference>
<sequence>MLYLLSKLLFKFSGWTYDEKPELWEDKQVVIGFPHTTNMDGVRILALFCIYRRKLHTLVKKDLFVWPFSWFLSKFGCIPVDRSSKTNLVDQMRQEFAKRATFTLAIAPEATRNKMKEERKPIRTGFWHIAKAAGAPIILMMSDSKRKRGRILGKIFPSESLRDDLMKIKQIYADQGVDVLIGAT</sequence>
<dbReference type="STRING" id="349521.HCH_01913"/>
<dbReference type="Proteomes" id="UP000000238">
    <property type="component" value="Chromosome"/>
</dbReference>
<name>Q2SKS6_HAHCH</name>